<dbReference type="Pfam" id="PF13693">
    <property type="entry name" value="HTH_35"/>
    <property type="match status" value="1"/>
</dbReference>
<keyword evidence="4" id="KW-0804">Transcription</keyword>
<dbReference type="AlphaFoldDB" id="A0A2A2GMK6"/>
<dbReference type="Proteomes" id="UP000218023">
    <property type="component" value="Unassembled WGS sequence"/>
</dbReference>
<dbReference type="SUPFAM" id="SSF47413">
    <property type="entry name" value="lambda repressor-like DNA-binding domains"/>
    <property type="match status" value="1"/>
</dbReference>
<evidence type="ECO:0000256" key="3">
    <source>
        <dbReference type="ARBA" id="ARBA00023125"/>
    </source>
</evidence>
<protein>
    <recommendedName>
        <fullName evidence="6">Ner winged helix-turn-helix DNA-binding domain-containing protein</fullName>
    </recommendedName>
</protein>
<evidence type="ECO:0000256" key="1">
    <source>
        <dbReference type="ARBA" id="ARBA00006157"/>
    </source>
</evidence>
<evidence type="ECO:0000256" key="2">
    <source>
        <dbReference type="ARBA" id="ARBA00023015"/>
    </source>
</evidence>
<sequence>MKVDLQNHERLKCRLRLAGSSMAGVARALGISQSSVTVVSQGYRRSHRVQSEIAGQLGTTPQELFPDRYDVEEEPANQHD</sequence>
<comment type="similarity">
    <text evidence="1">Belongs to the ner transcriptional regulatory family.</text>
</comment>
<keyword evidence="3" id="KW-0238">DNA-binding</keyword>
<evidence type="ECO:0000313" key="7">
    <source>
        <dbReference type="EMBL" id="PAU98836.1"/>
    </source>
</evidence>
<feature type="region of interest" description="Disordered" evidence="5">
    <location>
        <begin position="57"/>
        <end position="80"/>
    </location>
</feature>
<name>A0A2A2GMK6_9RHOB</name>
<dbReference type="Gene3D" id="1.10.260.40">
    <property type="entry name" value="lambda repressor-like DNA-binding domains"/>
    <property type="match status" value="1"/>
</dbReference>
<evidence type="ECO:0000259" key="6">
    <source>
        <dbReference type="Pfam" id="PF13693"/>
    </source>
</evidence>
<proteinExistence type="inferred from homology"/>
<dbReference type="OrthoDB" id="5405994at2"/>
<dbReference type="InterPro" id="IPR010982">
    <property type="entry name" value="Lambda_DNA-bd_dom_sf"/>
</dbReference>
<comment type="caution">
    <text evidence="7">The sequence shown here is derived from an EMBL/GenBank/DDBJ whole genome shotgun (WGS) entry which is preliminary data.</text>
</comment>
<organism evidence="7 8">
    <name type="scientific">Paracoccus salipaludis</name>
    <dbReference type="NCBI Taxonomy" id="2032623"/>
    <lineage>
        <taxon>Bacteria</taxon>
        <taxon>Pseudomonadati</taxon>
        <taxon>Pseudomonadota</taxon>
        <taxon>Alphaproteobacteria</taxon>
        <taxon>Rhodobacterales</taxon>
        <taxon>Paracoccaceae</taxon>
        <taxon>Paracoccus</taxon>
    </lineage>
</organism>
<evidence type="ECO:0000256" key="5">
    <source>
        <dbReference type="SAM" id="MobiDB-lite"/>
    </source>
</evidence>
<keyword evidence="2" id="KW-0805">Transcription regulation</keyword>
<dbReference type="GO" id="GO:0003677">
    <property type="term" value="F:DNA binding"/>
    <property type="evidence" value="ECO:0007669"/>
    <property type="project" value="UniProtKB-KW"/>
</dbReference>
<dbReference type="InterPro" id="IPR038722">
    <property type="entry name" value="Ner_HTH_dom"/>
</dbReference>
<dbReference type="RefSeq" id="WP_095638555.1">
    <property type="nucleotide sequence ID" value="NZ_NSJZ01000001.1"/>
</dbReference>
<feature type="compositionally biased region" description="Acidic residues" evidence="5">
    <location>
        <begin position="70"/>
        <end position="80"/>
    </location>
</feature>
<evidence type="ECO:0000256" key="4">
    <source>
        <dbReference type="ARBA" id="ARBA00023163"/>
    </source>
</evidence>
<dbReference type="EMBL" id="NSJZ01000001">
    <property type="protein sequence ID" value="PAU98836.1"/>
    <property type="molecule type" value="Genomic_DNA"/>
</dbReference>
<evidence type="ECO:0000313" key="8">
    <source>
        <dbReference type="Proteomes" id="UP000218023"/>
    </source>
</evidence>
<reference evidence="7 8" key="1">
    <citation type="submission" date="2017-09" db="EMBL/GenBank/DDBJ databases">
        <title>Paracoccus alkalisoli sp. nov., isolated from saline alkaline soil.</title>
        <authorList>
            <person name="Dong X."/>
            <person name="Zhang G."/>
        </authorList>
    </citation>
    <scope>NUCLEOTIDE SEQUENCE [LARGE SCALE GENOMIC DNA]</scope>
    <source>
        <strain evidence="7 8">WN007</strain>
    </source>
</reference>
<gene>
    <name evidence="7" type="ORF">CK240_01495</name>
</gene>
<keyword evidence="8" id="KW-1185">Reference proteome</keyword>
<feature type="domain" description="Ner winged helix-turn-helix DNA-binding" evidence="6">
    <location>
        <begin position="9"/>
        <end position="76"/>
    </location>
</feature>
<accession>A0A2A2GMK6</accession>